<dbReference type="AlphaFoldDB" id="L7M8M0"/>
<feature type="chain" id="PRO_5003981006" evidence="2">
    <location>
        <begin position="20"/>
        <end position="220"/>
    </location>
</feature>
<accession>L7M8M0</accession>
<evidence type="ECO:0000313" key="3">
    <source>
        <dbReference type="EMBL" id="JAA60621.1"/>
    </source>
</evidence>
<dbReference type="GO" id="GO:0043176">
    <property type="term" value="F:amine binding"/>
    <property type="evidence" value="ECO:0007669"/>
    <property type="project" value="InterPro"/>
</dbReference>
<proteinExistence type="evidence at transcript level"/>
<dbReference type="EMBL" id="GACK01004413">
    <property type="protein sequence ID" value="JAA60621.1"/>
    <property type="molecule type" value="mRNA"/>
</dbReference>
<protein>
    <submittedName>
        <fullName evidence="3">Putative group ii salivary lipocalin</fullName>
    </submittedName>
</protein>
<reference evidence="3" key="1">
    <citation type="submission" date="2012-11" db="EMBL/GenBank/DDBJ databases">
        <authorList>
            <person name="Lucero-Rivera Y.E."/>
            <person name="Tovar-Ramirez D."/>
        </authorList>
    </citation>
    <scope>NUCLEOTIDE SEQUENCE</scope>
    <source>
        <tissue evidence="3">Salivary gland</tissue>
    </source>
</reference>
<organism evidence="3">
    <name type="scientific">Rhipicephalus pulchellus</name>
    <name type="common">Yellow backed tick</name>
    <name type="synonym">Dermacentor pulchellus</name>
    <dbReference type="NCBI Taxonomy" id="72859"/>
    <lineage>
        <taxon>Eukaryota</taxon>
        <taxon>Metazoa</taxon>
        <taxon>Ecdysozoa</taxon>
        <taxon>Arthropoda</taxon>
        <taxon>Chelicerata</taxon>
        <taxon>Arachnida</taxon>
        <taxon>Acari</taxon>
        <taxon>Parasitiformes</taxon>
        <taxon>Ixodida</taxon>
        <taxon>Ixodoidea</taxon>
        <taxon>Ixodidae</taxon>
        <taxon>Rhipicephalinae</taxon>
        <taxon>Rhipicephalus</taxon>
        <taxon>Rhipicephalus</taxon>
    </lineage>
</organism>
<reference evidence="3" key="2">
    <citation type="journal article" date="2015" name="J. Proteomics">
        <title>Sexual differences in the sialomes of the zebra tick, Rhipicephalus pulchellus.</title>
        <authorList>
            <person name="Tan A.W."/>
            <person name="Francischetti I.M."/>
            <person name="Slovak M."/>
            <person name="Kini R.M."/>
            <person name="Ribeiro J.M."/>
        </authorList>
    </citation>
    <scope>NUCLEOTIDE SEQUENCE</scope>
    <source>
        <tissue evidence="3">Salivary gland</tissue>
    </source>
</reference>
<feature type="signal peptide" evidence="2">
    <location>
        <begin position="1"/>
        <end position="19"/>
    </location>
</feature>
<evidence type="ECO:0000256" key="2">
    <source>
        <dbReference type="SAM" id="SignalP"/>
    </source>
</evidence>
<dbReference type="InterPro" id="IPR012674">
    <property type="entry name" value="Calycin"/>
</dbReference>
<feature type="region of interest" description="Disordered" evidence="1">
    <location>
        <begin position="184"/>
        <end position="211"/>
    </location>
</feature>
<keyword evidence="2" id="KW-0732">Signal</keyword>
<sequence>MSFLRLVLCILFASSSILAEEKAEKDPGAYAENSKYFDKQHISEMTNLDSTLYVMKRDYNTTTGFRCLSATKVGQHTDGSYVYTLNARSSGESRYYDVTMTAERTGCHSDANSAFYEEFPGEGATHHKLMTMDEQRTCFLFATEHRYGGYGCLLVVSEEIADQEISEECLTVYNQQCEKGVEPYERSCKDNTSSTPNECKKHPEKKQPQVLDHLSCRREL</sequence>
<evidence type="ECO:0000256" key="1">
    <source>
        <dbReference type="SAM" id="MobiDB-lite"/>
    </source>
</evidence>
<dbReference type="Pfam" id="PF02098">
    <property type="entry name" value="His_binding"/>
    <property type="match status" value="1"/>
</dbReference>
<dbReference type="InterPro" id="IPR002970">
    <property type="entry name" value="Tick_his-bd"/>
</dbReference>
<dbReference type="SUPFAM" id="SSF50814">
    <property type="entry name" value="Lipocalins"/>
    <property type="match status" value="1"/>
</dbReference>
<name>L7M8M0_RHIPC</name>
<dbReference type="GO" id="GO:0030682">
    <property type="term" value="P:symbiont-mediated perturbation of host defenses"/>
    <property type="evidence" value="ECO:0007669"/>
    <property type="project" value="InterPro"/>
</dbReference>
<feature type="compositionally biased region" description="Basic and acidic residues" evidence="1">
    <location>
        <begin position="198"/>
        <end position="207"/>
    </location>
</feature>
<dbReference type="Gene3D" id="2.40.128.20">
    <property type="match status" value="1"/>
</dbReference>